<dbReference type="InterPro" id="IPR055348">
    <property type="entry name" value="DctQ"/>
</dbReference>
<keyword evidence="7 9" id="KW-0472">Membrane</keyword>
<dbReference type="GO" id="GO:0022857">
    <property type="term" value="F:transmembrane transporter activity"/>
    <property type="evidence" value="ECO:0007669"/>
    <property type="project" value="UniProtKB-UniRule"/>
</dbReference>
<keyword evidence="2 9" id="KW-0813">Transport</keyword>
<feature type="domain" description="Tripartite ATP-independent periplasmic transporters DctQ component" evidence="10">
    <location>
        <begin position="27"/>
        <end position="163"/>
    </location>
</feature>
<evidence type="ECO:0000256" key="1">
    <source>
        <dbReference type="ARBA" id="ARBA00004429"/>
    </source>
</evidence>
<evidence type="ECO:0000256" key="3">
    <source>
        <dbReference type="ARBA" id="ARBA00022475"/>
    </source>
</evidence>
<comment type="caution">
    <text evidence="11">The sequence shown here is derived from an EMBL/GenBank/DDBJ whole genome shotgun (WGS) entry which is preliminary data.</text>
</comment>
<evidence type="ECO:0000313" key="12">
    <source>
        <dbReference type="Proteomes" id="UP000325291"/>
    </source>
</evidence>
<organism evidence="11 12">
    <name type="scientific">Aquicoccus porphyridii</name>
    <dbReference type="NCBI Taxonomy" id="1852029"/>
    <lineage>
        <taxon>Bacteria</taxon>
        <taxon>Pseudomonadati</taxon>
        <taxon>Pseudomonadota</taxon>
        <taxon>Alphaproteobacteria</taxon>
        <taxon>Rhodobacterales</taxon>
        <taxon>Paracoccaceae</taxon>
        <taxon>Aquicoccus</taxon>
    </lineage>
</organism>
<gene>
    <name evidence="11" type="ORF">FLO80_06990</name>
</gene>
<evidence type="ECO:0000256" key="7">
    <source>
        <dbReference type="ARBA" id="ARBA00023136"/>
    </source>
</evidence>
<evidence type="ECO:0000256" key="9">
    <source>
        <dbReference type="RuleBase" id="RU369079"/>
    </source>
</evidence>
<comment type="caution">
    <text evidence="9">Lacks conserved residue(s) required for the propagation of feature annotation.</text>
</comment>
<keyword evidence="3" id="KW-1003">Cell membrane</keyword>
<evidence type="ECO:0000259" key="10">
    <source>
        <dbReference type="Pfam" id="PF04290"/>
    </source>
</evidence>
<name>A0A5A9ZKQ6_9RHOB</name>
<sequence>MRKAVIFVSDTLHAVIRRLSVAAIVVMFCTVMLQVIARYVFSSPPVWTEDVARYMMVWTGLLGATLSFKTKTDAVLLASVFPDRPNVLGYMADALHTLAVLVFIVPILWYCFFDLRGQFGRGFLGRQSTLVADTLGISLLWIVAVVPIAMLVILIHLCAHWARDGLRSAELEPGK</sequence>
<accession>A0A5A9ZKQ6</accession>
<dbReference type="InterPro" id="IPR007387">
    <property type="entry name" value="TRAP_DctQ"/>
</dbReference>
<feature type="transmembrane region" description="Helical" evidence="9">
    <location>
        <begin position="134"/>
        <end position="162"/>
    </location>
</feature>
<proteinExistence type="inferred from homology"/>
<evidence type="ECO:0000256" key="6">
    <source>
        <dbReference type="ARBA" id="ARBA00022989"/>
    </source>
</evidence>
<keyword evidence="12" id="KW-1185">Reference proteome</keyword>
<reference evidence="11 12" key="1">
    <citation type="submission" date="2019-07" db="EMBL/GenBank/DDBJ databases">
        <title>Aquicoccus porphyridii gen. nov., sp. nov., isolated from a small marine red alga, Porphyridium marinum.</title>
        <authorList>
            <person name="Liu L."/>
        </authorList>
    </citation>
    <scope>NUCLEOTIDE SEQUENCE [LARGE SCALE GENOMIC DNA]</scope>
    <source>
        <strain evidence="11 12">L1 8-17</strain>
    </source>
</reference>
<dbReference type="Proteomes" id="UP000325291">
    <property type="component" value="Unassembled WGS sequence"/>
</dbReference>
<evidence type="ECO:0000256" key="5">
    <source>
        <dbReference type="ARBA" id="ARBA00022692"/>
    </source>
</evidence>
<dbReference type="GO" id="GO:0015740">
    <property type="term" value="P:C4-dicarboxylate transport"/>
    <property type="evidence" value="ECO:0007669"/>
    <property type="project" value="TreeGrafter"/>
</dbReference>
<dbReference type="GO" id="GO:0005886">
    <property type="term" value="C:plasma membrane"/>
    <property type="evidence" value="ECO:0007669"/>
    <property type="project" value="UniProtKB-SubCell"/>
</dbReference>
<comment type="similarity">
    <text evidence="8 9">Belongs to the TRAP transporter small permease family.</text>
</comment>
<feature type="transmembrane region" description="Helical" evidence="9">
    <location>
        <begin position="21"/>
        <end position="41"/>
    </location>
</feature>
<dbReference type="RefSeq" id="WP_111363251.1">
    <property type="nucleotide sequence ID" value="NZ_VINQ01000003.1"/>
</dbReference>
<evidence type="ECO:0000256" key="2">
    <source>
        <dbReference type="ARBA" id="ARBA00022448"/>
    </source>
</evidence>
<dbReference type="PANTHER" id="PTHR35011">
    <property type="entry name" value="2,3-DIKETO-L-GULONATE TRAP TRANSPORTER SMALL PERMEASE PROTEIN YIAM"/>
    <property type="match status" value="1"/>
</dbReference>
<evidence type="ECO:0000256" key="4">
    <source>
        <dbReference type="ARBA" id="ARBA00022519"/>
    </source>
</evidence>
<protein>
    <recommendedName>
        <fullName evidence="9">TRAP transporter small permease protein</fullName>
    </recommendedName>
</protein>
<keyword evidence="5 9" id="KW-0812">Transmembrane</keyword>
<dbReference type="EMBL" id="VINQ01000003">
    <property type="protein sequence ID" value="KAA0917801.1"/>
    <property type="molecule type" value="Genomic_DNA"/>
</dbReference>
<dbReference type="Pfam" id="PF04290">
    <property type="entry name" value="DctQ"/>
    <property type="match status" value="1"/>
</dbReference>
<comment type="subunit">
    <text evidence="9">The complex comprises the extracytoplasmic solute receptor protein and the two transmembrane proteins.</text>
</comment>
<evidence type="ECO:0000313" key="11">
    <source>
        <dbReference type="EMBL" id="KAA0917801.1"/>
    </source>
</evidence>
<keyword evidence="6 9" id="KW-1133">Transmembrane helix</keyword>
<comment type="function">
    <text evidence="9">Part of the tripartite ATP-independent periplasmic (TRAP) transport system.</text>
</comment>
<dbReference type="AlphaFoldDB" id="A0A5A9ZKQ6"/>
<dbReference type="PANTHER" id="PTHR35011:SF2">
    <property type="entry name" value="2,3-DIKETO-L-GULONATE TRAP TRANSPORTER SMALL PERMEASE PROTEIN YIAM"/>
    <property type="match status" value="1"/>
</dbReference>
<keyword evidence="4 9" id="KW-0997">Cell inner membrane</keyword>
<feature type="transmembrane region" description="Helical" evidence="9">
    <location>
        <begin position="94"/>
        <end position="113"/>
    </location>
</feature>
<comment type="subcellular location">
    <subcellularLocation>
        <location evidence="1 9">Cell inner membrane</location>
        <topology evidence="1 9">Multi-pass membrane protein</topology>
    </subcellularLocation>
</comment>
<evidence type="ECO:0000256" key="8">
    <source>
        <dbReference type="ARBA" id="ARBA00038436"/>
    </source>
</evidence>